<sequence>MFYILNHKEVAYTYIGICRCAVRMTRILQFQIPFVPLPYSRSGRYFSAGGRRYQTEKRMINEELVFYGCGTIYSTVQRWIRPPYHTVVTLFPNQGVSRGFHAINHAQGKFLNIAIPPVA</sequence>
<name>A0AAW2F3T0_9HYME</name>
<organism evidence="1 2">
    <name type="scientific">Cardiocondyla obscurior</name>
    <dbReference type="NCBI Taxonomy" id="286306"/>
    <lineage>
        <taxon>Eukaryota</taxon>
        <taxon>Metazoa</taxon>
        <taxon>Ecdysozoa</taxon>
        <taxon>Arthropoda</taxon>
        <taxon>Hexapoda</taxon>
        <taxon>Insecta</taxon>
        <taxon>Pterygota</taxon>
        <taxon>Neoptera</taxon>
        <taxon>Endopterygota</taxon>
        <taxon>Hymenoptera</taxon>
        <taxon>Apocrita</taxon>
        <taxon>Aculeata</taxon>
        <taxon>Formicoidea</taxon>
        <taxon>Formicidae</taxon>
        <taxon>Myrmicinae</taxon>
        <taxon>Cardiocondyla</taxon>
    </lineage>
</organism>
<dbReference type="AlphaFoldDB" id="A0AAW2F3T0"/>
<keyword evidence="2" id="KW-1185">Reference proteome</keyword>
<reference evidence="1 2" key="1">
    <citation type="submission" date="2023-03" db="EMBL/GenBank/DDBJ databases">
        <title>High recombination rates correlate with genetic variation in Cardiocondyla obscurior ants.</title>
        <authorList>
            <person name="Errbii M."/>
        </authorList>
    </citation>
    <scope>NUCLEOTIDE SEQUENCE [LARGE SCALE GENOMIC DNA]</scope>
    <source>
        <strain evidence="1">Alpha-2009</strain>
        <tissue evidence="1">Whole body</tissue>
    </source>
</reference>
<protein>
    <submittedName>
        <fullName evidence="1">Uncharacterized protein</fullName>
    </submittedName>
</protein>
<gene>
    <name evidence="1" type="ORF">PUN28_014505</name>
</gene>
<dbReference type="Proteomes" id="UP001430953">
    <property type="component" value="Unassembled WGS sequence"/>
</dbReference>
<comment type="caution">
    <text evidence="1">The sequence shown here is derived from an EMBL/GenBank/DDBJ whole genome shotgun (WGS) entry which is preliminary data.</text>
</comment>
<proteinExistence type="predicted"/>
<accession>A0AAW2F3T0</accession>
<dbReference type="EMBL" id="JADYXP020000015">
    <property type="protein sequence ID" value="KAL0109478.1"/>
    <property type="molecule type" value="Genomic_DNA"/>
</dbReference>
<evidence type="ECO:0000313" key="1">
    <source>
        <dbReference type="EMBL" id="KAL0109478.1"/>
    </source>
</evidence>
<evidence type="ECO:0000313" key="2">
    <source>
        <dbReference type="Proteomes" id="UP001430953"/>
    </source>
</evidence>